<protein>
    <submittedName>
        <fullName evidence="2">ABC1 kinase family protein</fullName>
    </submittedName>
</protein>
<gene>
    <name evidence="2" type="ORF">ACFSQZ_04510</name>
</gene>
<dbReference type="CDD" id="cd13970">
    <property type="entry name" value="ABC1_ADCK3"/>
    <property type="match status" value="1"/>
</dbReference>
<keyword evidence="3" id="KW-1185">Reference proteome</keyword>
<sequence>MKEQTSIPKHKFGRAASLTAAGARVGVNYLKFAGKKAITGKETKAEFHEATAAEAFGTFSKLKGGPLKLAQMLSMDRNLLPEPYVREFSKAQYSAPPLSYPLVVKTFQSELGSPPSDLFDSFTKKAVAGASIGQVHKAESNGHDYAIKVQYPGVADSIHSDLAIVKPLAMRLFKLDAASINPYLKEVEERLTEETNYLLELRRSQELAEQSKHLDRIRFPGFHPELSTRRILTMDWVHGEVLDQFFERNTDQALANQIGQSLWDFYHHQVHNLRVFHADPHPGNFKVHDNELWILDFGCVKELPDTFYRQYFSLMEPEIFNTPQKFQELLYKIGLLLPDDSPTAVRKLTDIFHESVDLLSRPFQQETFDFGDESYFRELADFGDRTRDDAELQALNSARGNADALYLNRTYFGLYNLAGALKAELKTTRPEPLKPSQHRLPA</sequence>
<dbReference type="InterPro" id="IPR051130">
    <property type="entry name" value="Mito_struct-func_regulator"/>
</dbReference>
<dbReference type="Pfam" id="PF03109">
    <property type="entry name" value="ABC1"/>
    <property type="match status" value="1"/>
</dbReference>
<dbReference type="EMBL" id="JBHUJC010000012">
    <property type="protein sequence ID" value="MFD2275724.1"/>
    <property type="molecule type" value="Genomic_DNA"/>
</dbReference>
<dbReference type="GO" id="GO:0016301">
    <property type="term" value="F:kinase activity"/>
    <property type="evidence" value="ECO:0007669"/>
    <property type="project" value="UniProtKB-KW"/>
</dbReference>
<proteinExistence type="predicted"/>
<evidence type="ECO:0000313" key="2">
    <source>
        <dbReference type="EMBL" id="MFD2275724.1"/>
    </source>
</evidence>
<dbReference type="PROSITE" id="PS50011">
    <property type="entry name" value="PROTEIN_KINASE_DOM"/>
    <property type="match status" value="1"/>
</dbReference>
<keyword evidence="2" id="KW-0808">Transferase</keyword>
<dbReference type="Gene3D" id="1.10.510.10">
    <property type="entry name" value="Transferase(Phosphotransferase) domain 1"/>
    <property type="match status" value="1"/>
</dbReference>
<dbReference type="Proteomes" id="UP001597297">
    <property type="component" value="Unassembled WGS sequence"/>
</dbReference>
<dbReference type="PANTHER" id="PTHR43173:SF19">
    <property type="entry name" value="AARF DOMAIN-CONTAINING PROTEIN KINASE 1"/>
    <property type="match status" value="1"/>
</dbReference>
<dbReference type="PANTHER" id="PTHR43173">
    <property type="entry name" value="ABC1 FAMILY PROTEIN"/>
    <property type="match status" value="1"/>
</dbReference>
<comment type="caution">
    <text evidence="2">The sequence shown here is derived from an EMBL/GenBank/DDBJ whole genome shotgun (WGS) entry which is preliminary data.</text>
</comment>
<evidence type="ECO:0000313" key="3">
    <source>
        <dbReference type="Proteomes" id="UP001597297"/>
    </source>
</evidence>
<dbReference type="InterPro" id="IPR000719">
    <property type="entry name" value="Prot_kinase_dom"/>
</dbReference>
<accession>A0ABW5E023</accession>
<dbReference type="RefSeq" id="WP_377094256.1">
    <property type="nucleotide sequence ID" value="NZ_JBHSJM010000001.1"/>
</dbReference>
<dbReference type="SUPFAM" id="SSF56112">
    <property type="entry name" value="Protein kinase-like (PK-like)"/>
    <property type="match status" value="1"/>
</dbReference>
<feature type="domain" description="Protein kinase" evidence="1">
    <location>
        <begin position="121"/>
        <end position="442"/>
    </location>
</feature>
<organism evidence="2 3">
    <name type="scientific">Rubritalea spongiae</name>
    <dbReference type="NCBI Taxonomy" id="430797"/>
    <lineage>
        <taxon>Bacteria</taxon>
        <taxon>Pseudomonadati</taxon>
        <taxon>Verrucomicrobiota</taxon>
        <taxon>Verrucomicrobiia</taxon>
        <taxon>Verrucomicrobiales</taxon>
        <taxon>Rubritaleaceae</taxon>
        <taxon>Rubritalea</taxon>
    </lineage>
</organism>
<dbReference type="InterPro" id="IPR011009">
    <property type="entry name" value="Kinase-like_dom_sf"/>
</dbReference>
<dbReference type="InterPro" id="IPR034646">
    <property type="entry name" value="ADCK3_dom"/>
</dbReference>
<evidence type="ECO:0000259" key="1">
    <source>
        <dbReference type="PROSITE" id="PS50011"/>
    </source>
</evidence>
<keyword evidence="2" id="KW-0418">Kinase</keyword>
<dbReference type="InterPro" id="IPR004147">
    <property type="entry name" value="ABC1_dom"/>
</dbReference>
<name>A0ABW5E023_9BACT</name>
<reference evidence="3" key="1">
    <citation type="journal article" date="2019" name="Int. J. Syst. Evol. Microbiol.">
        <title>The Global Catalogue of Microorganisms (GCM) 10K type strain sequencing project: providing services to taxonomists for standard genome sequencing and annotation.</title>
        <authorList>
            <consortium name="The Broad Institute Genomics Platform"/>
            <consortium name="The Broad Institute Genome Sequencing Center for Infectious Disease"/>
            <person name="Wu L."/>
            <person name="Ma J."/>
        </authorList>
    </citation>
    <scope>NUCLEOTIDE SEQUENCE [LARGE SCALE GENOMIC DNA]</scope>
    <source>
        <strain evidence="3">JCM 16545</strain>
    </source>
</reference>